<dbReference type="AlphaFoldDB" id="A0AAI9CEG3"/>
<evidence type="ECO:0000256" key="7">
    <source>
        <dbReference type="ARBA" id="ARBA00060749"/>
    </source>
</evidence>
<keyword evidence="2 9" id="KW-0963">Cytoplasm</keyword>
<evidence type="ECO:0000256" key="1">
    <source>
        <dbReference type="ARBA" id="ARBA00004496"/>
    </source>
</evidence>
<reference evidence="10" key="1">
    <citation type="submission" date="2022-07" db="EMBL/GenBank/DDBJ databases">
        <authorList>
            <consortium name="Clinical and Environmental Microbiology Branch: Whole genome sequencing antimicrobial resistance pathogens in the healthcare setting"/>
        </authorList>
    </citation>
    <scope>NUCLEOTIDE SEQUENCE</scope>
    <source>
        <strain evidence="10">Stenotrophomonas_maltophilia_2021CK-00905</strain>
    </source>
</reference>
<evidence type="ECO:0000256" key="8">
    <source>
        <dbReference type="ARBA" id="ARBA00068163"/>
    </source>
</evidence>
<dbReference type="SUPFAM" id="SSF52972">
    <property type="entry name" value="ITPase-like"/>
    <property type="match status" value="1"/>
</dbReference>
<feature type="site" description="Important for substrate specificity" evidence="9">
    <location>
        <position position="69"/>
    </location>
</feature>
<dbReference type="CDD" id="cd00555">
    <property type="entry name" value="Maf"/>
    <property type="match status" value="1"/>
</dbReference>
<sequence>MSLVLASTSRYRRELLQRLGLPFECASPEVDETPLNGEAPLALATRLAAAKAAEVAARHPGAWVIGSDQVADLNGQSLGKPGTVEAACAQLAAMSGQTVRFHTAVCLSGNGDSFTALDLTEVRFRVLERDEITRYVATEQPLDCAGSFRCEGLGISLFEAIDNRDPTALIGLPLIAVCGLLRQAGYAVP</sequence>
<evidence type="ECO:0000313" key="11">
    <source>
        <dbReference type="Proteomes" id="UP001214521"/>
    </source>
</evidence>
<keyword evidence="4 9" id="KW-0546">Nucleotide metabolism</keyword>
<dbReference type="GO" id="GO:0005737">
    <property type="term" value="C:cytoplasm"/>
    <property type="evidence" value="ECO:0007669"/>
    <property type="project" value="UniProtKB-SubCell"/>
</dbReference>
<feature type="site" description="Important for substrate specificity" evidence="9">
    <location>
        <position position="11"/>
    </location>
</feature>
<evidence type="ECO:0000256" key="4">
    <source>
        <dbReference type="ARBA" id="ARBA00023080"/>
    </source>
</evidence>
<gene>
    <name evidence="10" type="primary">maf</name>
    <name evidence="10" type="ORF">QEK83_003837</name>
</gene>
<proteinExistence type="inferred from homology"/>
<feature type="active site" description="Proton acceptor" evidence="9">
    <location>
        <position position="68"/>
    </location>
</feature>
<comment type="catalytic activity">
    <reaction evidence="5 9">
        <text>N(7)-methyl-GTP + H2O = N(7)-methyl-GMP + diphosphate + H(+)</text>
        <dbReference type="Rhea" id="RHEA:58744"/>
        <dbReference type="ChEBI" id="CHEBI:15377"/>
        <dbReference type="ChEBI" id="CHEBI:15378"/>
        <dbReference type="ChEBI" id="CHEBI:33019"/>
        <dbReference type="ChEBI" id="CHEBI:58285"/>
        <dbReference type="ChEBI" id="CHEBI:87133"/>
    </reaction>
</comment>
<evidence type="ECO:0000313" key="10">
    <source>
        <dbReference type="EMBL" id="EKT4443142.1"/>
    </source>
</evidence>
<dbReference type="EC" id="3.6.1.-" evidence="9"/>
<evidence type="ECO:0000256" key="3">
    <source>
        <dbReference type="ARBA" id="ARBA00022801"/>
    </source>
</evidence>
<comment type="caution">
    <text evidence="10">The sequence shown here is derived from an EMBL/GenBank/DDBJ whole genome shotgun (WGS) entry which is preliminary data.</text>
</comment>
<comment type="cofactor">
    <cofactor evidence="9">
        <name>a divalent metal cation</name>
        <dbReference type="ChEBI" id="CHEBI:60240"/>
    </cofactor>
</comment>
<name>A0AAI9CEG3_STEMA</name>
<evidence type="ECO:0000256" key="6">
    <source>
        <dbReference type="ARBA" id="ARBA00053369"/>
    </source>
</evidence>
<evidence type="ECO:0000256" key="9">
    <source>
        <dbReference type="HAMAP-Rule" id="MF_00528"/>
    </source>
</evidence>
<comment type="function">
    <text evidence="6 9">Nucleoside triphosphate pyrophosphatase that hydrolyzes 7-methyl-GTP (m(7)GTP). May have a dual role in cell division arrest and in preventing the incorporation of modified nucleotides into cellular nucleic acids.</text>
</comment>
<dbReference type="GO" id="GO:0047429">
    <property type="term" value="F:nucleoside triphosphate diphosphatase activity"/>
    <property type="evidence" value="ECO:0007669"/>
    <property type="project" value="InterPro"/>
</dbReference>
<dbReference type="GO" id="GO:0009117">
    <property type="term" value="P:nucleotide metabolic process"/>
    <property type="evidence" value="ECO:0007669"/>
    <property type="project" value="UniProtKB-KW"/>
</dbReference>
<dbReference type="HAMAP" id="MF_00528">
    <property type="entry name" value="Maf"/>
    <property type="match status" value="1"/>
</dbReference>
<dbReference type="Gene3D" id="3.90.950.10">
    <property type="match status" value="1"/>
</dbReference>
<dbReference type="PANTHER" id="PTHR43213">
    <property type="entry name" value="BIFUNCTIONAL DTTP/UTP PYROPHOSPHATASE/METHYLTRANSFERASE PROTEIN-RELATED"/>
    <property type="match status" value="1"/>
</dbReference>
<comment type="subcellular location">
    <subcellularLocation>
        <location evidence="1 9">Cytoplasm</location>
    </subcellularLocation>
</comment>
<evidence type="ECO:0000256" key="5">
    <source>
        <dbReference type="ARBA" id="ARBA00050213"/>
    </source>
</evidence>
<protein>
    <recommendedName>
        <fullName evidence="8 9">7-methyl-GTP pyrophosphatase</fullName>
        <shortName evidence="9">m(7)GTP pyrophosphatase</shortName>
        <ecNumber evidence="9">3.6.1.-</ecNumber>
    </recommendedName>
</protein>
<comment type="caution">
    <text evidence="9">Lacks conserved residue(s) required for the propagation of feature annotation.</text>
</comment>
<dbReference type="InterPro" id="IPR029001">
    <property type="entry name" value="ITPase-like_fam"/>
</dbReference>
<dbReference type="PANTHER" id="PTHR43213:SF10">
    <property type="entry name" value="7-METHYL-GTP PYROPHOSPHATASE"/>
    <property type="match status" value="1"/>
</dbReference>
<dbReference type="Proteomes" id="UP001214521">
    <property type="component" value="Unassembled WGS sequence"/>
</dbReference>
<dbReference type="Pfam" id="PF02545">
    <property type="entry name" value="Maf"/>
    <property type="match status" value="1"/>
</dbReference>
<feature type="site" description="Important for substrate specificity" evidence="9">
    <location>
        <position position="151"/>
    </location>
</feature>
<keyword evidence="3 9" id="KW-0378">Hydrolase</keyword>
<dbReference type="EMBL" id="ABLOMU010000068">
    <property type="protein sequence ID" value="EKT4443142.1"/>
    <property type="molecule type" value="Genomic_DNA"/>
</dbReference>
<dbReference type="NCBIfam" id="TIGR00172">
    <property type="entry name" value="maf"/>
    <property type="match status" value="1"/>
</dbReference>
<dbReference type="PIRSF" id="PIRSF006305">
    <property type="entry name" value="Maf"/>
    <property type="match status" value="1"/>
</dbReference>
<accession>A0AAI9CEG3</accession>
<evidence type="ECO:0000256" key="2">
    <source>
        <dbReference type="ARBA" id="ARBA00022490"/>
    </source>
</evidence>
<dbReference type="InterPro" id="IPR003697">
    <property type="entry name" value="Maf-like"/>
</dbReference>
<dbReference type="RefSeq" id="WP_164157868.1">
    <property type="nucleotide sequence ID" value="NZ_JBFCWN010000053.1"/>
</dbReference>
<organism evidence="10 11">
    <name type="scientific">Stenotrophomonas maltophilia</name>
    <name type="common">Pseudomonas maltophilia</name>
    <name type="synonym">Xanthomonas maltophilia</name>
    <dbReference type="NCBI Taxonomy" id="40324"/>
    <lineage>
        <taxon>Bacteria</taxon>
        <taxon>Pseudomonadati</taxon>
        <taxon>Pseudomonadota</taxon>
        <taxon>Gammaproteobacteria</taxon>
        <taxon>Lysobacterales</taxon>
        <taxon>Lysobacteraceae</taxon>
        <taxon>Stenotrophomonas</taxon>
        <taxon>Stenotrophomonas maltophilia group</taxon>
    </lineage>
</organism>
<dbReference type="FunFam" id="3.90.950.10:FF:000005">
    <property type="entry name" value="7-methyl-GTP pyrophosphatase"/>
    <property type="match status" value="1"/>
</dbReference>
<comment type="similarity">
    <text evidence="7 9">Belongs to the Maf family. YceF subfamily.</text>
</comment>